<evidence type="ECO:0000313" key="11">
    <source>
        <dbReference type="Proteomes" id="UP000576645"/>
    </source>
</evidence>
<dbReference type="GO" id="GO:0051213">
    <property type="term" value="F:dioxygenase activity"/>
    <property type="evidence" value="ECO:0007669"/>
    <property type="project" value="UniProtKB-KW"/>
</dbReference>
<dbReference type="GO" id="GO:0016787">
    <property type="term" value="F:hydrolase activity"/>
    <property type="evidence" value="ECO:0007669"/>
    <property type="project" value="UniProtKB-ARBA"/>
</dbReference>
<dbReference type="EMBL" id="VTXP01000006">
    <property type="protein sequence ID" value="NOJ23814.1"/>
    <property type="molecule type" value="Genomic_DNA"/>
</dbReference>
<dbReference type="InterPro" id="IPR005123">
    <property type="entry name" value="Oxoglu/Fe-dep_dioxygenase_dom"/>
</dbReference>
<evidence type="ECO:0000256" key="6">
    <source>
        <dbReference type="ARBA" id="ARBA00023002"/>
    </source>
</evidence>
<dbReference type="InterPro" id="IPR027450">
    <property type="entry name" value="AlkB-like"/>
</dbReference>
<evidence type="ECO:0000256" key="2">
    <source>
        <dbReference type="ARBA" id="ARBA00022723"/>
    </source>
</evidence>
<evidence type="ECO:0000256" key="3">
    <source>
        <dbReference type="ARBA" id="ARBA00022763"/>
    </source>
</evidence>
<dbReference type="GO" id="GO:0046872">
    <property type="term" value="F:metal ion binding"/>
    <property type="evidence" value="ECO:0007669"/>
    <property type="project" value="UniProtKB-KW"/>
</dbReference>
<evidence type="ECO:0000256" key="4">
    <source>
        <dbReference type="ARBA" id="ARBA00022842"/>
    </source>
</evidence>
<reference evidence="10 11" key="1">
    <citation type="submission" date="2019-09" db="EMBL/GenBank/DDBJ databases">
        <title>Draft genome sequencing and comparative genomics of hatchery-associated Vibrios.</title>
        <authorList>
            <person name="Kehlet-Delgado H."/>
            <person name="Mueller R.S."/>
        </authorList>
    </citation>
    <scope>NUCLEOTIDE SEQUENCE [LARGE SCALE GENOMIC DNA]</scope>
    <source>
        <strain evidence="10 11">09-121-3</strain>
    </source>
</reference>
<dbReference type="PROSITE" id="PS51471">
    <property type="entry name" value="FE2OG_OXY"/>
    <property type="match status" value="1"/>
</dbReference>
<keyword evidence="7" id="KW-0408">Iron</keyword>
<keyword evidence="4" id="KW-0460">Magnesium</keyword>
<keyword evidence="3" id="KW-0227">DNA damage</keyword>
<proteinExistence type="predicted"/>
<keyword evidence="6" id="KW-0560">Oxidoreductase</keyword>
<keyword evidence="5 10" id="KW-0223">Dioxygenase</keyword>
<dbReference type="Pfam" id="PF13532">
    <property type="entry name" value="2OG-FeII_Oxy_2"/>
    <property type="match status" value="1"/>
</dbReference>
<comment type="cofactor">
    <cofactor evidence="1">
        <name>Fe(2+)</name>
        <dbReference type="ChEBI" id="CHEBI:29033"/>
    </cofactor>
</comment>
<dbReference type="PANTHER" id="PTHR31212:SF4">
    <property type="entry name" value="ALPHA-KETOGLUTARATE-DEPENDENT DIOXYGENASE ALKB HOMOLOG 3"/>
    <property type="match status" value="1"/>
</dbReference>
<evidence type="ECO:0000256" key="8">
    <source>
        <dbReference type="ARBA" id="ARBA00023204"/>
    </source>
</evidence>
<dbReference type="AlphaFoldDB" id="A0AAP7DDE1"/>
<comment type="caution">
    <text evidence="10">The sequence shown here is derived from an EMBL/GenBank/DDBJ whole genome shotgun (WGS) entry which is preliminary data.</text>
</comment>
<dbReference type="RefSeq" id="WP_171352940.1">
    <property type="nucleotide sequence ID" value="NZ_VTXP01000006.1"/>
</dbReference>
<dbReference type="Gene3D" id="2.60.120.590">
    <property type="entry name" value="Alpha-ketoglutarate-dependent dioxygenase AlkB-like"/>
    <property type="match status" value="1"/>
</dbReference>
<sequence>MDLFEALPYEQRWIDLPNGRLLWLDNFIPSNEADELMTSLKVETPWTQERIQLFGRSVLQPRLQAWYGDKSYSYSGLTMPAMPMTERLQSVKSRCEGVANQRFNSVLLNLYRDGQDSMGAHQDNEPELGQNPTIASLSLGTTRRFTLKHLHTGQNHDIELSHGSLLIMAGEMQHHWKHSLPKTNQSMGERINLTFRTIF</sequence>
<keyword evidence="8" id="KW-0234">DNA repair</keyword>
<evidence type="ECO:0000256" key="5">
    <source>
        <dbReference type="ARBA" id="ARBA00022964"/>
    </source>
</evidence>
<evidence type="ECO:0000256" key="7">
    <source>
        <dbReference type="ARBA" id="ARBA00023004"/>
    </source>
</evidence>
<feature type="domain" description="Fe2OG dioxygenase" evidence="9">
    <location>
        <begin position="102"/>
        <end position="199"/>
    </location>
</feature>
<accession>A0AAP7DDE1</accession>
<gene>
    <name evidence="10" type="ORF">F0238_13845</name>
</gene>
<name>A0AAP7DDE1_9VIBR</name>
<keyword evidence="2" id="KW-0479">Metal-binding</keyword>
<organism evidence="10 11">
    <name type="scientific">Vibrio coralliilyticus</name>
    <dbReference type="NCBI Taxonomy" id="190893"/>
    <lineage>
        <taxon>Bacteria</taxon>
        <taxon>Pseudomonadati</taxon>
        <taxon>Pseudomonadota</taxon>
        <taxon>Gammaproteobacteria</taxon>
        <taxon>Vibrionales</taxon>
        <taxon>Vibrionaceae</taxon>
        <taxon>Vibrio</taxon>
    </lineage>
</organism>
<evidence type="ECO:0000256" key="1">
    <source>
        <dbReference type="ARBA" id="ARBA00001954"/>
    </source>
</evidence>
<dbReference type="GO" id="GO:0032451">
    <property type="term" value="F:demethylase activity"/>
    <property type="evidence" value="ECO:0007669"/>
    <property type="project" value="UniProtKB-ARBA"/>
</dbReference>
<dbReference type="PANTHER" id="PTHR31212">
    <property type="entry name" value="ALPHA-KETOGLUTARATE-DEPENDENT DIOXYGENASE ALKB HOMOLOG 3"/>
    <property type="match status" value="1"/>
</dbReference>
<dbReference type="Proteomes" id="UP000576645">
    <property type="component" value="Unassembled WGS sequence"/>
</dbReference>
<evidence type="ECO:0000313" key="10">
    <source>
        <dbReference type="EMBL" id="NOJ23814.1"/>
    </source>
</evidence>
<dbReference type="FunFam" id="2.60.120.590:FF:000004">
    <property type="entry name" value="DNA oxidative demethylase ALKBH2"/>
    <property type="match status" value="1"/>
</dbReference>
<dbReference type="InterPro" id="IPR037151">
    <property type="entry name" value="AlkB-like_sf"/>
</dbReference>
<evidence type="ECO:0000259" key="9">
    <source>
        <dbReference type="PROSITE" id="PS51471"/>
    </source>
</evidence>
<dbReference type="GO" id="GO:0016705">
    <property type="term" value="F:oxidoreductase activity, acting on paired donors, with incorporation or reduction of molecular oxygen"/>
    <property type="evidence" value="ECO:0007669"/>
    <property type="project" value="UniProtKB-ARBA"/>
</dbReference>
<dbReference type="GO" id="GO:0140097">
    <property type="term" value="F:catalytic activity, acting on DNA"/>
    <property type="evidence" value="ECO:0007669"/>
    <property type="project" value="UniProtKB-ARBA"/>
</dbReference>
<dbReference type="InterPro" id="IPR032854">
    <property type="entry name" value="ALKBH3"/>
</dbReference>
<dbReference type="GO" id="GO:0006307">
    <property type="term" value="P:DNA alkylation repair"/>
    <property type="evidence" value="ECO:0007669"/>
    <property type="project" value="InterPro"/>
</dbReference>
<protein>
    <submittedName>
        <fullName evidence="10">Alpha-ketoglutarate-dependent dioxygenase AlkB</fullName>
    </submittedName>
</protein>
<dbReference type="SUPFAM" id="SSF51197">
    <property type="entry name" value="Clavaminate synthase-like"/>
    <property type="match status" value="1"/>
</dbReference>